<dbReference type="RefSeq" id="WP_132225385.1">
    <property type="nucleotide sequence ID" value="NZ_JADPGE010000016.1"/>
</dbReference>
<gene>
    <name evidence="1" type="ORF">EDD61_12046</name>
</gene>
<dbReference type="GO" id="GO:0000287">
    <property type="term" value="F:magnesium ion binding"/>
    <property type="evidence" value="ECO:0007669"/>
    <property type="project" value="TreeGrafter"/>
</dbReference>
<dbReference type="NCBIfam" id="TIGR01484">
    <property type="entry name" value="HAD-SF-IIB"/>
    <property type="match status" value="1"/>
</dbReference>
<protein>
    <recommendedName>
        <fullName evidence="3">Cof subfamily protein (Haloacid dehalogenase superfamily)/HAD superfamily hydrolase (TIGR01484 family)</fullName>
    </recommendedName>
</protein>
<dbReference type="SUPFAM" id="SSF56784">
    <property type="entry name" value="HAD-like"/>
    <property type="match status" value="1"/>
</dbReference>
<dbReference type="InterPro" id="IPR006379">
    <property type="entry name" value="HAD-SF_hydro_IIB"/>
</dbReference>
<dbReference type="PANTHER" id="PTHR10000:SF25">
    <property type="entry name" value="PHOSPHATASE YKRA-RELATED"/>
    <property type="match status" value="1"/>
</dbReference>
<sequence>MKKKALFFDYDGTLISDETHTIPKSARKVLNKLKDKGYLLFLNTGRTKAILDPIISELDFDGQILGCGSYIEYHDKVLYDVDVDKQLYEAIIQKVAECHVDAFFEGTHALYMTHGIQSPRLLNLLERYHDANMVMKSVDDLEDDFVKMFVSYQDLDKEQEFHDFIIQNFEYIDRGQHCAELILKGHSKATGIQFIMDKLNIDIENCYVFGDSNNDLAMFRFVENSALLGNANEHLHEEVMHVCSDVDHDGLMEAVNAFQLL</sequence>
<dbReference type="Gene3D" id="3.30.1240.10">
    <property type="match status" value="1"/>
</dbReference>
<dbReference type="InterPro" id="IPR023214">
    <property type="entry name" value="HAD_sf"/>
</dbReference>
<evidence type="ECO:0000313" key="1">
    <source>
        <dbReference type="EMBL" id="TCU56247.1"/>
    </source>
</evidence>
<dbReference type="PANTHER" id="PTHR10000">
    <property type="entry name" value="PHOSPHOSERINE PHOSPHATASE"/>
    <property type="match status" value="1"/>
</dbReference>
<dbReference type="Gene3D" id="3.40.50.1000">
    <property type="entry name" value="HAD superfamily/HAD-like"/>
    <property type="match status" value="1"/>
</dbReference>
<dbReference type="SFLD" id="SFLDG01140">
    <property type="entry name" value="C2.B:_Phosphomannomutase_and_P"/>
    <property type="match status" value="1"/>
</dbReference>
<dbReference type="AlphaFoldDB" id="A0A4R3T676"/>
<dbReference type="SFLD" id="SFLDS00003">
    <property type="entry name" value="Haloacid_Dehalogenase"/>
    <property type="match status" value="1"/>
</dbReference>
<organism evidence="1 2">
    <name type="scientific">Longicatena caecimuris</name>
    <dbReference type="NCBI Taxonomy" id="1796635"/>
    <lineage>
        <taxon>Bacteria</taxon>
        <taxon>Bacillati</taxon>
        <taxon>Bacillota</taxon>
        <taxon>Erysipelotrichia</taxon>
        <taxon>Erysipelotrichales</taxon>
        <taxon>Erysipelotrichaceae</taxon>
        <taxon>Longicatena</taxon>
    </lineage>
</organism>
<evidence type="ECO:0000313" key="2">
    <source>
        <dbReference type="Proteomes" id="UP000295773"/>
    </source>
</evidence>
<comment type="caution">
    <text evidence="1">The sequence shown here is derived from an EMBL/GenBank/DDBJ whole genome shotgun (WGS) entry which is preliminary data.</text>
</comment>
<dbReference type="GO" id="GO:0005829">
    <property type="term" value="C:cytosol"/>
    <property type="evidence" value="ECO:0007669"/>
    <property type="project" value="TreeGrafter"/>
</dbReference>
<dbReference type="Pfam" id="PF08282">
    <property type="entry name" value="Hydrolase_3"/>
    <property type="match status" value="1"/>
</dbReference>
<proteinExistence type="predicted"/>
<keyword evidence="2" id="KW-1185">Reference proteome</keyword>
<dbReference type="InterPro" id="IPR036412">
    <property type="entry name" value="HAD-like_sf"/>
</dbReference>
<dbReference type="GO" id="GO:0016791">
    <property type="term" value="F:phosphatase activity"/>
    <property type="evidence" value="ECO:0007669"/>
    <property type="project" value="TreeGrafter"/>
</dbReference>
<evidence type="ECO:0008006" key="3">
    <source>
        <dbReference type="Google" id="ProtNLM"/>
    </source>
</evidence>
<dbReference type="EMBL" id="SMBP01000020">
    <property type="protein sequence ID" value="TCU56247.1"/>
    <property type="molecule type" value="Genomic_DNA"/>
</dbReference>
<dbReference type="PROSITE" id="PS01229">
    <property type="entry name" value="COF_2"/>
    <property type="match status" value="1"/>
</dbReference>
<reference evidence="1 2" key="1">
    <citation type="submission" date="2019-03" db="EMBL/GenBank/DDBJ databases">
        <title>Genomic Encyclopedia of Type Strains, Phase IV (KMG-IV): sequencing the most valuable type-strain genomes for metagenomic binning, comparative biology and taxonomic classification.</title>
        <authorList>
            <person name="Goeker M."/>
        </authorList>
    </citation>
    <scope>NUCLEOTIDE SEQUENCE [LARGE SCALE GENOMIC DNA]</scope>
    <source>
        <strain evidence="1 2">DSM 29481</strain>
    </source>
</reference>
<name>A0A4R3T676_9FIRM</name>
<accession>A0A4R3T676</accession>
<dbReference type="InterPro" id="IPR000150">
    <property type="entry name" value="Cof"/>
</dbReference>
<dbReference type="NCBIfam" id="TIGR00099">
    <property type="entry name" value="Cof-subfamily"/>
    <property type="match status" value="1"/>
</dbReference>
<dbReference type="Proteomes" id="UP000295773">
    <property type="component" value="Unassembled WGS sequence"/>
</dbReference>